<protein>
    <submittedName>
        <fullName evidence="1">Uncharacterized protein</fullName>
    </submittedName>
</protein>
<keyword evidence="2" id="KW-1185">Reference proteome</keyword>
<dbReference type="RefSeq" id="XP_007775408.1">
    <property type="nucleotide sequence ID" value="XM_007777218.1"/>
</dbReference>
<name>R7SEU0_CONPW</name>
<sequence>MPCACPSELYSSIMHHASCIVLKLPPSQRSNAYPGPILPLWVSLVNVQRFANSMPCTSAEKRAVHCGAR</sequence>
<dbReference type="AlphaFoldDB" id="R7SEU0"/>
<dbReference type="GeneID" id="19211622"/>
<dbReference type="EMBL" id="JH711592">
    <property type="protein sequence ID" value="EIW74390.1"/>
    <property type="molecule type" value="Genomic_DNA"/>
</dbReference>
<accession>R7SEU0</accession>
<evidence type="ECO:0000313" key="2">
    <source>
        <dbReference type="Proteomes" id="UP000053558"/>
    </source>
</evidence>
<evidence type="ECO:0000313" key="1">
    <source>
        <dbReference type="EMBL" id="EIW74390.1"/>
    </source>
</evidence>
<proteinExistence type="predicted"/>
<reference evidence="2" key="1">
    <citation type="journal article" date="2012" name="Science">
        <title>The Paleozoic origin of enzymatic lignin decomposition reconstructed from 31 fungal genomes.</title>
        <authorList>
            <person name="Floudas D."/>
            <person name="Binder M."/>
            <person name="Riley R."/>
            <person name="Barry K."/>
            <person name="Blanchette R.A."/>
            <person name="Henrissat B."/>
            <person name="Martinez A.T."/>
            <person name="Otillar R."/>
            <person name="Spatafora J.W."/>
            <person name="Yadav J.S."/>
            <person name="Aerts A."/>
            <person name="Benoit I."/>
            <person name="Boyd A."/>
            <person name="Carlson A."/>
            <person name="Copeland A."/>
            <person name="Coutinho P.M."/>
            <person name="de Vries R.P."/>
            <person name="Ferreira P."/>
            <person name="Findley K."/>
            <person name="Foster B."/>
            <person name="Gaskell J."/>
            <person name="Glotzer D."/>
            <person name="Gorecki P."/>
            <person name="Heitman J."/>
            <person name="Hesse C."/>
            <person name="Hori C."/>
            <person name="Igarashi K."/>
            <person name="Jurgens J.A."/>
            <person name="Kallen N."/>
            <person name="Kersten P."/>
            <person name="Kohler A."/>
            <person name="Kuees U."/>
            <person name="Kumar T.K.A."/>
            <person name="Kuo A."/>
            <person name="LaButti K."/>
            <person name="Larrondo L.F."/>
            <person name="Lindquist E."/>
            <person name="Ling A."/>
            <person name="Lombard V."/>
            <person name="Lucas S."/>
            <person name="Lundell T."/>
            <person name="Martin R."/>
            <person name="McLaughlin D.J."/>
            <person name="Morgenstern I."/>
            <person name="Morin E."/>
            <person name="Murat C."/>
            <person name="Nagy L.G."/>
            <person name="Nolan M."/>
            <person name="Ohm R.A."/>
            <person name="Patyshakuliyeva A."/>
            <person name="Rokas A."/>
            <person name="Ruiz-Duenas F.J."/>
            <person name="Sabat G."/>
            <person name="Salamov A."/>
            <person name="Samejima M."/>
            <person name="Schmutz J."/>
            <person name="Slot J.C."/>
            <person name="St John F."/>
            <person name="Stenlid J."/>
            <person name="Sun H."/>
            <person name="Sun S."/>
            <person name="Syed K."/>
            <person name="Tsang A."/>
            <person name="Wiebenga A."/>
            <person name="Young D."/>
            <person name="Pisabarro A."/>
            <person name="Eastwood D.C."/>
            <person name="Martin F."/>
            <person name="Cullen D."/>
            <person name="Grigoriev I.V."/>
            <person name="Hibbett D.S."/>
        </authorList>
    </citation>
    <scope>NUCLEOTIDE SEQUENCE [LARGE SCALE GENOMIC DNA]</scope>
    <source>
        <strain evidence="2">RWD-64-598 SS2</strain>
    </source>
</reference>
<gene>
    <name evidence="1" type="ORF">CONPUDRAFT_93908</name>
</gene>
<organism evidence="1 2">
    <name type="scientific">Coniophora puteana (strain RWD-64-598)</name>
    <name type="common">Brown rot fungus</name>
    <dbReference type="NCBI Taxonomy" id="741705"/>
    <lineage>
        <taxon>Eukaryota</taxon>
        <taxon>Fungi</taxon>
        <taxon>Dikarya</taxon>
        <taxon>Basidiomycota</taxon>
        <taxon>Agaricomycotina</taxon>
        <taxon>Agaricomycetes</taxon>
        <taxon>Agaricomycetidae</taxon>
        <taxon>Boletales</taxon>
        <taxon>Coniophorineae</taxon>
        <taxon>Coniophoraceae</taxon>
        <taxon>Coniophora</taxon>
    </lineage>
</organism>
<dbReference type="KEGG" id="cput:CONPUDRAFT_93908"/>
<dbReference type="Proteomes" id="UP000053558">
    <property type="component" value="Unassembled WGS sequence"/>
</dbReference>